<keyword evidence="2" id="KW-1185">Reference proteome</keyword>
<dbReference type="EMBL" id="CADIKR010000008">
    <property type="protein sequence ID" value="CAB3914511.1"/>
    <property type="molecule type" value="Genomic_DNA"/>
</dbReference>
<comment type="caution">
    <text evidence="1">The sequence shown here is derived from an EMBL/GenBank/DDBJ whole genome shotgun (WGS) entry which is preliminary data.</text>
</comment>
<evidence type="ECO:0000313" key="1">
    <source>
        <dbReference type="EMBL" id="CAB3914511.1"/>
    </source>
</evidence>
<dbReference type="RefSeq" id="WP_042797702.1">
    <property type="nucleotide sequence ID" value="NZ_CADIKR010000008.1"/>
</dbReference>
<dbReference type="Proteomes" id="UP000507140">
    <property type="component" value="Unassembled WGS sequence"/>
</dbReference>
<accession>A0ABM8LKT7</accession>
<reference evidence="1 2" key="1">
    <citation type="submission" date="2020-04" db="EMBL/GenBank/DDBJ databases">
        <authorList>
            <person name="De Canck E."/>
        </authorList>
    </citation>
    <scope>NUCLEOTIDE SEQUENCE [LARGE SCALE GENOMIC DNA]</scope>
    <source>
        <strain evidence="1 2">LMG 3415</strain>
    </source>
</reference>
<organism evidence="1 2">
    <name type="scientific">Achromobacter mucicolens</name>
    <dbReference type="NCBI Taxonomy" id="1389922"/>
    <lineage>
        <taxon>Bacteria</taxon>
        <taxon>Pseudomonadati</taxon>
        <taxon>Pseudomonadota</taxon>
        <taxon>Betaproteobacteria</taxon>
        <taxon>Burkholderiales</taxon>
        <taxon>Alcaligenaceae</taxon>
        <taxon>Achromobacter</taxon>
    </lineage>
</organism>
<evidence type="ECO:0000313" key="2">
    <source>
        <dbReference type="Proteomes" id="UP000507140"/>
    </source>
</evidence>
<protein>
    <submittedName>
        <fullName evidence="1">Uncharacterized protein</fullName>
    </submittedName>
</protein>
<sequence>MNRTKGVKILDSMKVDMAETLSARARAFFRPDAKIDLTSGEAPESPLWSKAVRSFATAAVACGLVASVNLAAAPAQAQAHATQDKANVATQTEIQQYVNLGSMRFTDLVKIRDSIGLDEATLRDRIMPQFDMAEMSSMTPNEKTQLIGGLYWAAEALEGFDRAMQQSRVAIAQRGEPPRTHAEEVNSWQTFLDDRTTEHKKKEYFYHLGAPKPVAAVDPAALQRTIERLQQVVILPAATPVEQARSYERERSSQGMGG</sequence>
<name>A0ABM8LKT7_9BURK</name>
<gene>
    <name evidence="1" type="ORF">LMG3415_05157</name>
</gene>
<proteinExistence type="predicted"/>